<dbReference type="Pfam" id="PF22943">
    <property type="entry name" value="HTH_68"/>
    <property type="match status" value="1"/>
</dbReference>
<dbReference type="InterPro" id="IPR054448">
    <property type="entry name" value="HTH_put_ascomycetes"/>
</dbReference>
<keyword evidence="4" id="KW-1185">Reference proteome</keyword>
<gene>
    <name evidence="3" type="ORF">Dda_3767</name>
</gene>
<evidence type="ECO:0000313" key="4">
    <source>
        <dbReference type="Proteomes" id="UP001221413"/>
    </source>
</evidence>
<feature type="compositionally biased region" description="Low complexity" evidence="1">
    <location>
        <begin position="1"/>
        <end position="44"/>
    </location>
</feature>
<evidence type="ECO:0000256" key="1">
    <source>
        <dbReference type="SAM" id="MobiDB-lite"/>
    </source>
</evidence>
<feature type="compositionally biased region" description="Basic and acidic residues" evidence="1">
    <location>
        <begin position="45"/>
        <end position="55"/>
    </location>
</feature>
<evidence type="ECO:0000259" key="2">
    <source>
        <dbReference type="Pfam" id="PF22943"/>
    </source>
</evidence>
<feature type="compositionally biased region" description="Pro residues" evidence="1">
    <location>
        <begin position="73"/>
        <end position="87"/>
    </location>
</feature>
<comment type="caution">
    <text evidence="3">The sequence shown here is derived from an EMBL/GenBank/DDBJ whole genome shotgun (WGS) entry which is preliminary data.</text>
</comment>
<accession>A0AAD6J304</accession>
<dbReference type="EMBL" id="JAQGDS010000004">
    <property type="protein sequence ID" value="KAJ6261102.1"/>
    <property type="molecule type" value="Genomic_DNA"/>
</dbReference>
<reference evidence="3" key="1">
    <citation type="submission" date="2023-01" db="EMBL/GenBank/DDBJ databases">
        <title>The chitinases involved in constricting ring structure development in the nematode-trapping fungus Drechslerella dactyloides.</title>
        <authorList>
            <person name="Wang R."/>
            <person name="Zhang L."/>
            <person name="Tang P."/>
            <person name="Li S."/>
            <person name="Liang L."/>
        </authorList>
    </citation>
    <scope>NUCLEOTIDE SEQUENCE</scope>
    <source>
        <strain evidence="3">YMF1.00031</strain>
    </source>
</reference>
<feature type="domain" description="Helix-turn-helix" evidence="2">
    <location>
        <begin position="146"/>
        <end position="188"/>
    </location>
</feature>
<dbReference type="AlphaFoldDB" id="A0AAD6J304"/>
<organism evidence="3 4">
    <name type="scientific">Drechslerella dactyloides</name>
    <name type="common">Nematode-trapping fungus</name>
    <name type="synonym">Arthrobotrys dactyloides</name>
    <dbReference type="NCBI Taxonomy" id="74499"/>
    <lineage>
        <taxon>Eukaryota</taxon>
        <taxon>Fungi</taxon>
        <taxon>Dikarya</taxon>
        <taxon>Ascomycota</taxon>
        <taxon>Pezizomycotina</taxon>
        <taxon>Orbiliomycetes</taxon>
        <taxon>Orbiliales</taxon>
        <taxon>Orbiliaceae</taxon>
        <taxon>Drechslerella</taxon>
    </lineage>
</organism>
<dbReference type="Proteomes" id="UP001221413">
    <property type="component" value="Unassembled WGS sequence"/>
</dbReference>
<protein>
    <recommendedName>
        <fullName evidence="2">Helix-turn-helix domain-containing protein</fullName>
    </recommendedName>
</protein>
<feature type="region of interest" description="Disordered" evidence="1">
    <location>
        <begin position="1"/>
        <end position="120"/>
    </location>
</feature>
<name>A0AAD6J304_DREDA</name>
<sequence length="232" mass="25503">MGAAASSRRLPPAARRVQQLKPSTTYSASSPPSPPSSNARASATKSDDILKDAQDPHFSTMLRSLGSVAHDNTPPPYPSPSSPPPPQSSTLRPPLFALPPRSPHAPAIGSSQKHPGGFVPRVPDSVRILQARETLNEHMGVHPEEYLDIFRVREVVMMRQEGGSRMRDEEIERRLRLKKGVLARLGRRVGHTGVQVREEKSQTVATKVDKAVEVERDHFVSHDRGLEFAKQG</sequence>
<evidence type="ECO:0000313" key="3">
    <source>
        <dbReference type="EMBL" id="KAJ6261102.1"/>
    </source>
</evidence>
<proteinExistence type="predicted"/>